<evidence type="ECO:0000259" key="2">
    <source>
        <dbReference type="Pfam" id="PF16495"/>
    </source>
</evidence>
<feature type="domain" description="SMARCC C-terminal" evidence="2">
    <location>
        <begin position="300"/>
        <end position="328"/>
    </location>
</feature>
<dbReference type="Pfam" id="PF16495">
    <property type="entry name" value="SWIRM-assoc_1"/>
    <property type="match status" value="1"/>
</dbReference>
<protein>
    <submittedName>
        <fullName evidence="3">NAD(P)-binding Rossmann-fold superfamily protein</fullName>
    </submittedName>
</protein>
<sequence>MTLGSCLVEQEVWDNITEKENKQTTFDVATDGTFESLDDGHFKRAKNMLGVSHSLVVNEPATDDVVTRSRLVDLSHMCPILGREKKGGRCLSATLLYVRLSDSLVVTGSKRYAAYRFRSMATPPVLHGQEVGGDLQPTTTSYSDIYMQFDALCANGKNPTEQAFQSGSTISPDLCISDRSVVRDILGFFSNKRPYITNLLFPILGFLLLVFQLSFHSCSLSVASESSLLASPLIPAVGGSSMVSTNMHSSPLSKTEKSLSHGAPEALDGVSVQDTEEAKKGMAVAGKVNTTPSEEKAVDAATKAKLLADHEEREIQRLYANIINHQVRICFYDAEMSQLDATHMMYSQVGHKPSPGRIYNIMDDDFSPITEVFSYAHKLISETWPSKIKKVASPATNKLFNVEGSLSLRGEKRVVNEHMKKELGVRFLHPSYRSWL</sequence>
<dbReference type="EMBL" id="PKPP01003295">
    <property type="protein sequence ID" value="PWA70158.1"/>
    <property type="molecule type" value="Genomic_DNA"/>
</dbReference>
<feature type="region of interest" description="Disordered" evidence="1">
    <location>
        <begin position="245"/>
        <end position="264"/>
    </location>
</feature>
<evidence type="ECO:0000256" key="1">
    <source>
        <dbReference type="SAM" id="MobiDB-lite"/>
    </source>
</evidence>
<dbReference type="AlphaFoldDB" id="A0A2U1N9H9"/>
<accession>A0A2U1N9H9</accession>
<gene>
    <name evidence="3" type="ORF">CTI12_AA291250</name>
</gene>
<dbReference type="STRING" id="35608.A0A2U1N9H9"/>
<comment type="caution">
    <text evidence="3">The sequence shown here is derived from an EMBL/GenBank/DDBJ whole genome shotgun (WGS) entry which is preliminary data.</text>
</comment>
<reference evidence="3 4" key="1">
    <citation type="journal article" date="2018" name="Mol. Plant">
        <title>The genome of Artemisia annua provides insight into the evolution of Asteraceae family and artemisinin biosynthesis.</title>
        <authorList>
            <person name="Shen Q."/>
            <person name="Zhang L."/>
            <person name="Liao Z."/>
            <person name="Wang S."/>
            <person name="Yan T."/>
            <person name="Shi P."/>
            <person name="Liu M."/>
            <person name="Fu X."/>
            <person name="Pan Q."/>
            <person name="Wang Y."/>
            <person name="Lv Z."/>
            <person name="Lu X."/>
            <person name="Zhang F."/>
            <person name="Jiang W."/>
            <person name="Ma Y."/>
            <person name="Chen M."/>
            <person name="Hao X."/>
            <person name="Li L."/>
            <person name="Tang Y."/>
            <person name="Lv G."/>
            <person name="Zhou Y."/>
            <person name="Sun X."/>
            <person name="Brodelius P.E."/>
            <person name="Rose J.K.C."/>
            <person name="Tang K."/>
        </authorList>
    </citation>
    <scope>NUCLEOTIDE SEQUENCE [LARGE SCALE GENOMIC DNA]</scope>
    <source>
        <strain evidence="4">cv. Huhao1</strain>
        <tissue evidence="3">Leaf</tissue>
    </source>
</reference>
<proteinExistence type="predicted"/>
<evidence type="ECO:0000313" key="4">
    <source>
        <dbReference type="Proteomes" id="UP000245207"/>
    </source>
</evidence>
<evidence type="ECO:0000313" key="3">
    <source>
        <dbReference type="EMBL" id="PWA70158.1"/>
    </source>
</evidence>
<organism evidence="3 4">
    <name type="scientific">Artemisia annua</name>
    <name type="common">Sweet wormwood</name>
    <dbReference type="NCBI Taxonomy" id="35608"/>
    <lineage>
        <taxon>Eukaryota</taxon>
        <taxon>Viridiplantae</taxon>
        <taxon>Streptophyta</taxon>
        <taxon>Embryophyta</taxon>
        <taxon>Tracheophyta</taxon>
        <taxon>Spermatophyta</taxon>
        <taxon>Magnoliopsida</taxon>
        <taxon>eudicotyledons</taxon>
        <taxon>Gunneridae</taxon>
        <taxon>Pentapetalae</taxon>
        <taxon>asterids</taxon>
        <taxon>campanulids</taxon>
        <taxon>Asterales</taxon>
        <taxon>Asteraceae</taxon>
        <taxon>Asteroideae</taxon>
        <taxon>Anthemideae</taxon>
        <taxon>Artemisiinae</taxon>
        <taxon>Artemisia</taxon>
    </lineage>
</organism>
<dbReference type="Gene3D" id="3.40.50.720">
    <property type="entry name" value="NAD(P)-binding Rossmann-like Domain"/>
    <property type="match status" value="1"/>
</dbReference>
<dbReference type="OrthoDB" id="5824at2759"/>
<keyword evidence="4" id="KW-1185">Reference proteome</keyword>
<dbReference type="InterPro" id="IPR032451">
    <property type="entry name" value="SMARCC_C"/>
</dbReference>
<name>A0A2U1N9H9_ARTAN</name>
<dbReference type="Proteomes" id="UP000245207">
    <property type="component" value="Unassembled WGS sequence"/>
</dbReference>